<dbReference type="PANTHER" id="PTHR37325:SF1">
    <property type="entry name" value="OXIDOREDUCTASE 21 KDA SUBUNIT, PUTATIVE (AFU_ORTHOLOGUE AFUA_4G05910)-RELATED"/>
    <property type="match status" value="1"/>
</dbReference>
<proteinExistence type="predicted"/>
<dbReference type="STRING" id="289078.A0A2X0M8P9"/>
<feature type="compositionally biased region" description="Basic and acidic residues" evidence="1">
    <location>
        <begin position="86"/>
        <end position="97"/>
    </location>
</feature>
<gene>
    <name evidence="2" type="ORF">BZ3500_MVSOF-1268-A1-R1_CHR9G10820</name>
</gene>
<evidence type="ECO:0000313" key="2">
    <source>
        <dbReference type="EMBL" id="SDA00750.1"/>
    </source>
</evidence>
<dbReference type="InterPro" id="IPR016813">
    <property type="entry name" value="NADH_Ub_cplx-1_21kDa"/>
</dbReference>
<evidence type="ECO:0000313" key="3">
    <source>
        <dbReference type="Proteomes" id="UP000249723"/>
    </source>
</evidence>
<organism evidence="2 3">
    <name type="scientific">Microbotryum saponariae</name>
    <dbReference type="NCBI Taxonomy" id="289078"/>
    <lineage>
        <taxon>Eukaryota</taxon>
        <taxon>Fungi</taxon>
        <taxon>Dikarya</taxon>
        <taxon>Basidiomycota</taxon>
        <taxon>Pucciniomycotina</taxon>
        <taxon>Microbotryomycetes</taxon>
        <taxon>Microbotryales</taxon>
        <taxon>Microbotryaceae</taxon>
        <taxon>Microbotryum</taxon>
    </lineage>
</organism>
<dbReference type="AlphaFoldDB" id="A0A2X0M8P9"/>
<evidence type="ECO:0000256" key="1">
    <source>
        <dbReference type="SAM" id="MobiDB-lite"/>
    </source>
</evidence>
<sequence length="230" mass="25010">MRVNAQLRLGLSPLSSSTTITTTYTSSMRASSSLRLSLNTIVRQRMSADPWATHASDTSPFWKKVREALVVNPDISSGNPLVRAHRQPEPASREEKFSVPASKSSDVAQNPYWKRDTRRQYPMTEVLQQSELSALLITQGGINSYVDRVPSIPSIAAPSSPPSTKALVDGSAKIPSLSSLFVSASPASSTEVWKPPIAPGLKLKWAPSKEVVPSNPDVEFPMVNYSSYIA</sequence>
<dbReference type="EMBL" id="FMWP01000107">
    <property type="protein sequence ID" value="SDA00750.1"/>
    <property type="molecule type" value="Genomic_DNA"/>
</dbReference>
<dbReference type="OrthoDB" id="10261524at2759"/>
<dbReference type="CDD" id="cd22849">
    <property type="entry name" value="NuzM"/>
    <property type="match status" value="1"/>
</dbReference>
<name>A0A2X0M8P9_9BASI</name>
<accession>A0A2X0M8P9</accession>
<reference evidence="3" key="1">
    <citation type="submission" date="2016-10" db="EMBL/GenBank/DDBJ databases">
        <authorList>
            <person name="Jeantristanb JTB J.-T."/>
            <person name="Ricardo R."/>
        </authorList>
    </citation>
    <scope>NUCLEOTIDE SEQUENCE [LARGE SCALE GENOMIC DNA]</scope>
</reference>
<protein>
    <submittedName>
        <fullName evidence="2">BZ3500_MvSof-1268-A1-R1_Chr9g10820 protein</fullName>
    </submittedName>
</protein>
<dbReference type="PANTHER" id="PTHR37325">
    <property type="entry name" value="OXIDOREDUCTASE 21 KDA SUBUNIT, PUTATIVE (AFU_ORTHOLOGUE AFUA_4G05910)-RELATED"/>
    <property type="match status" value="1"/>
</dbReference>
<dbReference type="Proteomes" id="UP000249723">
    <property type="component" value="Unassembled WGS sequence"/>
</dbReference>
<keyword evidence="3" id="KW-1185">Reference proteome</keyword>
<feature type="region of interest" description="Disordered" evidence="1">
    <location>
        <begin position="79"/>
        <end position="101"/>
    </location>
</feature>